<comment type="caution">
    <text evidence="1">The sequence shown here is derived from an EMBL/GenBank/DDBJ whole genome shotgun (WGS) entry which is preliminary data.</text>
</comment>
<gene>
    <name evidence="1" type="ORF">I7730_01010</name>
</gene>
<evidence type="ECO:0000313" key="1">
    <source>
        <dbReference type="EMBL" id="HAS8538378.1"/>
    </source>
</evidence>
<proteinExistence type="predicted"/>
<reference evidence="1" key="1">
    <citation type="journal article" date="2018" name="Genome Biol.">
        <title>SKESA: strategic k-mer extension for scrupulous assemblies.</title>
        <authorList>
            <person name="Souvorov A."/>
            <person name="Agarwala R."/>
            <person name="Lipman D.J."/>
        </authorList>
    </citation>
    <scope>NUCLEOTIDE SEQUENCE</scope>
    <source>
        <strain evidence="1">BCW_3452</strain>
    </source>
</reference>
<sequence>MTPEITIDQLSVKLMGVDELNLAIVYGADHFEFSSSDLECDGELYFKRLSNVLSKLTPDGLFFNFDDESNSLTFSAHDTKVCREWVLDELIDDDGSIDRDTASTLLERIYECFVQIKMTSY</sequence>
<dbReference type="EMBL" id="DACRBY010000001">
    <property type="protein sequence ID" value="HAS8538378.1"/>
    <property type="molecule type" value="Genomic_DNA"/>
</dbReference>
<protein>
    <submittedName>
        <fullName evidence="1">Uncharacterized protein</fullName>
    </submittedName>
</protein>
<dbReference type="AlphaFoldDB" id="A0A8H9MYC5"/>
<organism evidence="1">
    <name type="scientific">Vibrio vulnificus</name>
    <dbReference type="NCBI Taxonomy" id="672"/>
    <lineage>
        <taxon>Bacteria</taxon>
        <taxon>Pseudomonadati</taxon>
        <taxon>Pseudomonadota</taxon>
        <taxon>Gammaproteobacteria</taxon>
        <taxon>Vibrionales</taxon>
        <taxon>Vibrionaceae</taxon>
        <taxon>Vibrio</taxon>
    </lineage>
</organism>
<accession>A0A8H9MYC5</accession>
<reference evidence="1" key="2">
    <citation type="submission" date="2019-01" db="EMBL/GenBank/DDBJ databases">
        <authorList>
            <consortium name="NCBI Pathogen Detection Project"/>
        </authorList>
    </citation>
    <scope>NUCLEOTIDE SEQUENCE</scope>
    <source>
        <strain evidence="1">BCW_3452</strain>
    </source>
</reference>
<name>A0A8H9MYC5_VIBVL</name>
<dbReference type="Proteomes" id="UP000863257">
    <property type="component" value="Unassembled WGS sequence"/>
</dbReference>